<evidence type="ECO:0000313" key="1">
    <source>
        <dbReference type="EMBL" id="GAA3210497.1"/>
    </source>
</evidence>
<organism evidence="1 2">
    <name type="scientific">Actinocorallia longicatena</name>
    <dbReference type="NCBI Taxonomy" id="111803"/>
    <lineage>
        <taxon>Bacteria</taxon>
        <taxon>Bacillati</taxon>
        <taxon>Actinomycetota</taxon>
        <taxon>Actinomycetes</taxon>
        <taxon>Streptosporangiales</taxon>
        <taxon>Thermomonosporaceae</taxon>
        <taxon>Actinocorallia</taxon>
    </lineage>
</organism>
<sequence length="306" mass="32242">MPLPFLWPNNAINGLAVQNPSSVWVAGYQGQYCVRGPSPYSCLLYSPGNPVVRRWDGTRWLEYPLGSAPKGPIHAVGASGAEVWIADISGYLARFDGTAFTKVATPMGLSASPLSVNPAGVWVKQFISSTGEGGQFRWTGSGWAETAMPPGVRGISGEVSSVVAGEAWAKAYVDGAYVLLRWNGTSWADAGPIPSLGPYSTVHDLDAVGPGEAVAVVHPIASSADPSRAYRYKDGVWTQIPTPGLDLTGVTVDGLGRLYGLGTEIYRYDGSAWQEQAFPGGALTPVPGSDAFWAHRTPPTTVSTNS</sequence>
<name>A0ABP6Q942_9ACTN</name>
<reference evidence="2" key="1">
    <citation type="journal article" date="2019" name="Int. J. Syst. Evol. Microbiol.">
        <title>The Global Catalogue of Microorganisms (GCM) 10K type strain sequencing project: providing services to taxonomists for standard genome sequencing and annotation.</title>
        <authorList>
            <consortium name="The Broad Institute Genomics Platform"/>
            <consortium name="The Broad Institute Genome Sequencing Center for Infectious Disease"/>
            <person name="Wu L."/>
            <person name="Ma J."/>
        </authorList>
    </citation>
    <scope>NUCLEOTIDE SEQUENCE [LARGE SCALE GENOMIC DNA]</scope>
    <source>
        <strain evidence="2">JCM 9377</strain>
    </source>
</reference>
<dbReference type="Proteomes" id="UP001501237">
    <property type="component" value="Unassembled WGS sequence"/>
</dbReference>
<protein>
    <recommendedName>
        <fullName evidence="3">Tachylectin</fullName>
    </recommendedName>
</protein>
<comment type="caution">
    <text evidence="1">The sequence shown here is derived from an EMBL/GenBank/DDBJ whole genome shotgun (WGS) entry which is preliminary data.</text>
</comment>
<proteinExistence type="predicted"/>
<accession>A0ABP6Q942</accession>
<dbReference type="EMBL" id="BAAAUV010000006">
    <property type="protein sequence ID" value="GAA3210497.1"/>
    <property type="molecule type" value="Genomic_DNA"/>
</dbReference>
<keyword evidence="2" id="KW-1185">Reference proteome</keyword>
<gene>
    <name evidence="1" type="ORF">GCM10010468_28490</name>
</gene>
<dbReference type="SUPFAM" id="SSF89372">
    <property type="entry name" value="Fucose-specific lectin"/>
    <property type="match status" value="1"/>
</dbReference>
<evidence type="ECO:0008006" key="3">
    <source>
        <dbReference type="Google" id="ProtNLM"/>
    </source>
</evidence>
<evidence type="ECO:0000313" key="2">
    <source>
        <dbReference type="Proteomes" id="UP001501237"/>
    </source>
</evidence>